<evidence type="ECO:0000313" key="10">
    <source>
        <dbReference type="Proteomes" id="UP000249229"/>
    </source>
</evidence>
<dbReference type="GO" id="GO:0009055">
    <property type="term" value="F:electron transfer activity"/>
    <property type="evidence" value="ECO:0007669"/>
    <property type="project" value="InterPro"/>
</dbReference>
<evidence type="ECO:0000256" key="2">
    <source>
        <dbReference type="ARBA" id="ARBA00022617"/>
    </source>
</evidence>
<feature type="binding site" description="axial binding residue" evidence="6">
    <location>
        <position position="156"/>
    </location>
    <ligand>
        <name>heme c</name>
        <dbReference type="ChEBI" id="CHEBI:61717"/>
    </ligand>
    <ligandPart>
        <name>Fe</name>
        <dbReference type="ChEBI" id="CHEBI:18248"/>
    </ligandPart>
</feature>
<evidence type="ECO:0000256" key="1">
    <source>
        <dbReference type="ARBA" id="ARBA00022448"/>
    </source>
</evidence>
<evidence type="ECO:0000256" key="3">
    <source>
        <dbReference type="ARBA" id="ARBA00022723"/>
    </source>
</evidence>
<dbReference type="SUPFAM" id="SSF47175">
    <property type="entry name" value="Cytochromes"/>
    <property type="match status" value="1"/>
</dbReference>
<evidence type="ECO:0000256" key="6">
    <source>
        <dbReference type="PIRSR" id="PIRSR000027-1"/>
    </source>
</evidence>
<feature type="binding site" description="covalent" evidence="7">
    <location>
        <position position="152"/>
    </location>
    <ligand>
        <name>heme c</name>
        <dbReference type="ChEBI" id="CHEBI:61717"/>
    </ligand>
</feature>
<feature type="signal peptide" evidence="8">
    <location>
        <begin position="1"/>
        <end position="23"/>
    </location>
</feature>
<keyword evidence="4" id="KW-0249">Electron transport</keyword>
<evidence type="ECO:0000256" key="7">
    <source>
        <dbReference type="PIRSR" id="PIRSR000027-2"/>
    </source>
</evidence>
<comment type="PTM">
    <text evidence="7">Binds 1 heme group per subunit.</text>
</comment>
<evidence type="ECO:0000256" key="4">
    <source>
        <dbReference type="ARBA" id="ARBA00022982"/>
    </source>
</evidence>
<dbReference type="PROSITE" id="PS51009">
    <property type="entry name" value="CYTCII"/>
    <property type="match status" value="1"/>
</dbReference>
<evidence type="ECO:0000313" key="9">
    <source>
        <dbReference type="EMBL" id="PZQ60379.1"/>
    </source>
</evidence>
<dbReference type="EMBL" id="QFQI01000005">
    <property type="protein sequence ID" value="PZQ60379.1"/>
    <property type="molecule type" value="Genomic_DNA"/>
</dbReference>
<protein>
    <submittedName>
        <fullName evidence="9">Cytochrome C</fullName>
    </submittedName>
</protein>
<keyword evidence="3 6" id="KW-0479">Metal-binding</keyword>
<keyword evidence="8" id="KW-0732">Signal</keyword>
<dbReference type="InterPro" id="IPR015984">
    <property type="entry name" value="Cyt_c_prime_subgr"/>
</dbReference>
<dbReference type="GO" id="GO:0042597">
    <property type="term" value="C:periplasmic space"/>
    <property type="evidence" value="ECO:0007669"/>
    <property type="project" value="InterPro"/>
</dbReference>
<dbReference type="InterPro" id="IPR002321">
    <property type="entry name" value="Cyt_c_II"/>
</dbReference>
<dbReference type="GO" id="GO:0005506">
    <property type="term" value="F:iron ion binding"/>
    <property type="evidence" value="ECO:0007669"/>
    <property type="project" value="InterPro"/>
</dbReference>
<sequence length="163" mass="16552">MMRPYHRHLAALALVTLSAGAIAAAALDPKAAAALDPKAAVATRQAGFKRMGAAFKTINDQLKADAPAKDQIVAAARIVAATARAQPALFPAGSGASAGVPNDALPAVWSQRPAFDAQMAKLVAETGKLATVAAGGDLAAIREQARATGAVCRACHTQFRADD</sequence>
<dbReference type="InterPro" id="IPR010980">
    <property type="entry name" value="Cyt_c/b562"/>
</dbReference>
<reference evidence="9 10" key="1">
    <citation type="submission" date="2017-08" db="EMBL/GenBank/DDBJ databases">
        <title>Infants hospitalized years apart are colonized by the same room-sourced microbial strains.</title>
        <authorList>
            <person name="Brooks B."/>
            <person name="Olm M.R."/>
            <person name="Firek B.A."/>
            <person name="Baker R."/>
            <person name="Thomas B.C."/>
            <person name="Morowitz M.J."/>
            <person name="Banfield J.F."/>
        </authorList>
    </citation>
    <scope>NUCLEOTIDE SEQUENCE [LARGE SCALE GENOMIC DNA]</scope>
    <source>
        <strain evidence="9">S2_005_001_R1_22</strain>
    </source>
</reference>
<dbReference type="Gene3D" id="1.20.120.10">
    <property type="entry name" value="Cytochrome c/b562"/>
    <property type="match status" value="1"/>
</dbReference>
<accession>A0A2W5P8E4</accession>
<feature type="binding site" description="covalent" evidence="7">
    <location>
        <position position="155"/>
    </location>
    <ligand>
        <name>heme c</name>
        <dbReference type="ChEBI" id="CHEBI:61717"/>
    </ligand>
</feature>
<keyword evidence="1" id="KW-0813">Transport</keyword>
<dbReference type="PIRSF" id="PIRSF000027">
    <property type="entry name" value="Cytc_c_prime"/>
    <property type="match status" value="1"/>
</dbReference>
<name>A0A2W5P8E4_9SPHN</name>
<feature type="chain" id="PRO_5016049529" evidence="8">
    <location>
        <begin position="24"/>
        <end position="163"/>
    </location>
</feature>
<keyword evidence="5 6" id="KW-0408">Iron</keyword>
<dbReference type="Pfam" id="PF01322">
    <property type="entry name" value="Cytochrom_C_2"/>
    <property type="match status" value="1"/>
</dbReference>
<dbReference type="AlphaFoldDB" id="A0A2W5P8E4"/>
<dbReference type="GO" id="GO:0020037">
    <property type="term" value="F:heme binding"/>
    <property type="evidence" value="ECO:0007669"/>
    <property type="project" value="InterPro"/>
</dbReference>
<gene>
    <name evidence="9" type="ORF">DI544_08135</name>
</gene>
<evidence type="ECO:0000256" key="8">
    <source>
        <dbReference type="SAM" id="SignalP"/>
    </source>
</evidence>
<keyword evidence="2 7" id="KW-0349">Heme</keyword>
<evidence type="ECO:0000256" key="5">
    <source>
        <dbReference type="ARBA" id="ARBA00023004"/>
    </source>
</evidence>
<organism evidence="9 10">
    <name type="scientific">Sphingomonas taxi</name>
    <dbReference type="NCBI Taxonomy" id="1549858"/>
    <lineage>
        <taxon>Bacteria</taxon>
        <taxon>Pseudomonadati</taxon>
        <taxon>Pseudomonadota</taxon>
        <taxon>Alphaproteobacteria</taxon>
        <taxon>Sphingomonadales</taxon>
        <taxon>Sphingomonadaceae</taxon>
        <taxon>Sphingomonas</taxon>
    </lineage>
</organism>
<dbReference type="GO" id="GO:0022900">
    <property type="term" value="P:electron transport chain"/>
    <property type="evidence" value="ECO:0007669"/>
    <property type="project" value="InterPro"/>
</dbReference>
<comment type="caution">
    <text evidence="9">The sequence shown here is derived from an EMBL/GenBank/DDBJ whole genome shotgun (WGS) entry which is preliminary data.</text>
</comment>
<proteinExistence type="predicted"/>
<dbReference type="PRINTS" id="PR00608">
    <property type="entry name" value="CYTCHROMECII"/>
</dbReference>
<dbReference type="InterPro" id="IPR012127">
    <property type="entry name" value="Cyt_c_prime"/>
</dbReference>
<dbReference type="Proteomes" id="UP000249229">
    <property type="component" value="Unassembled WGS sequence"/>
</dbReference>